<organism evidence="2">
    <name type="scientific">Chromera velia CCMP2878</name>
    <dbReference type="NCBI Taxonomy" id="1169474"/>
    <lineage>
        <taxon>Eukaryota</taxon>
        <taxon>Sar</taxon>
        <taxon>Alveolata</taxon>
        <taxon>Colpodellida</taxon>
        <taxon>Chromeraceae</taxon>
        <taxon>Chromera</taxon>
    </lineage>
</organism>
<sequence>MTERMHMFPFSVWGKGPTQLMAKLGFLINRSFFLSSGVLHILLFVCLLLSFLCFGLSQCLFSLPLPCHHPCDDYFLDSLDFLCRWLDSFRCDFMAQVNSRSKFLTAALWTSVRKGTFTGFDVHR</sequence>
<dbReference type="AlphaFoldDB" id="A0A0G4HKP0"/>
<accession>A0A0G4HKP0</accession>
<keyword evidence="1" id="KW-0812">Transmembrane</keyword>
<keyword evidence="1" id="KW-1133">Transmembrane helix</keyword>
<dbReference type="EMBL" id="CDMZ01002980">
    <property type="protein sequence ID" value="CEM44653.1"/>
    <property type="molecule type" value="Genomic_DNA"/>
</dbReference>
<gene>
    <name evidence="2" type="ORF">Cvel_28493</name>
</gene>
<feature type="transmembrane region" description="Helical" evidence="1">
    <location>
        <begin position="32"/>
        <end position="57"/>
    </location>
</feature>
<protein>
    <submittedName>
        <fullName evidence="2">Uncharacterized protein</fullName>
    </submittedName>
</protein>
<keyword evidence="1" id="KW-0472">Membrane</keyword>
<evidence type="ECO:0000313" key="2">
    <source>
        <dbReference type="EMBL" id="CEM44653.1"/>
    </source>
</evidence>
<name>A0A0G4HKP0_9ALVE</name>
<proteinExistence type="predicted"/>
<evidence type="ECO:0000256" key="1">
    <source>
        <dbReference type="SAM" id="Phobius"/>
    </source>
</evidence>
<dbReference type="VEuPathDB" id="CryptoDB:Cvel_28493"/>
<reference evidence="2" key="1">
    <citation type="submission" date="2014-11" db="EMBL/GenBank/DDBJ databases">
        <authorList>
            <person name="Otto D Thomas"/>
            <person name="Naeem Raeece"/>
        </authorList>
    </citation>
    <scope>NUCLEOTIDE SEQUENCE</scope>
</reference>